<evidence type="ECO:0000313" key="2">
    <source>
        <dbReference type="Proteomes" id="UP000308600"/>
    </source>
</evidence>
<dbReference type="EMBL" id="ML208445">
    <property type="protein sequence ID" value="TFK65188.1"/>
    <property type="molecule type" value="Genomic_DNA"/>
</dbReference>
<proteinExistence type="predicted"/>
<gene>
    <name evidence="1" type="ORF">BDN72DRAFT_773646</name>
</gene>
<organism evidence="1 2">
    <name type="scientific">Pluteus cervinus</name>
    <dbReference type="NCBI Taxonomy" id="181527"/>
    <lineage>
        <taxon>Eukaryota</taxon>
        <taxon>Fungi</taxon>
        <taxon>Dikarya</taxon>
        <taxon>Basidiomycota</taxon>
        <taxon>Agaricomycotina</taxon>
        <taxon>Agaricomycetes</taxon>
        <taxon>Agaricomycetidae</taxon>
        <taxon>Agaricales</taxon>
        <taxon>Pluteineae</taxon>
        <taxon>Pluteaceae</taxon>
        <taxon>Pluteus</taxon>
    </lineage>
</organism>
<keyword evidence="2" id="KW-1185">Reference proteome</keyword>
<evidence type="ECO:0000313" key="1">
    <source>
        <dbReference type="EMBL" id="TFK65188.1"/>
    </source>
</evidence>
<name>A0ACD3AHM8_9AGAR</name>
<dbReference type="Proteomes" id="UP000308600">
    <property type="component" value="Unassembled WGS sequence"/>
</dbReference>
<sequence>MYRIGVDVGGTNTDGVILKIGSASTPDVVAFHKTETTQDVTTGIELAVRRVLDQLSQTTPDELQRILSLTIGTTHFVNAVVQLDASKLSKVAVLRLAAPYTEECPPFIDFPEDLKLIISGYTAVLKGGLQIDGRPINEIDEGEILQQAQIILQKGLKDIVLVGVYAPLDLTGRNEYKVREILQRELGPTVNIVCSRDVGHIGLLERENASILNASLLRFARTTIRAYKRAMRRLHLSCPLYLTQNDGTVISAKQAAALPIRTFSSGATNSMRGASYLANLDAKEQRQSTLVMDIGGTTTDIGVLLPSGFPRQASAFVEIAGVRTNFSMPDLHSIGLGGGSKVRAGLDGRVSVGPDSVGHYAKAYVFGGQTLTATDIAVRLGVEEIGDRNKLQDLDEALVIDTQKVIKITLENAIDRMKTSQEDCDLLLVGGGSIVAPTHLKGIRQIIQPNYHTVANAVGAAIAGVSGEVDTVEILQGKSLDEALERIKIIAIERAITAGADKGTVRVVEINVFPIQYVTNQATRIIVRAVGQLASAVTHLKADSDDTEDEHLSDSNEGTHQFVEPISRTPEQVDYIHYRPAIKGHIWNVSEVDLFFIMEGCGVLGTGGGGSPYPIYLICRQILRNGGKLSIVDYESLDENAFVSRGGYMGSPSVTSERIKGGSPLRLVGMELAKYCGVNEYVATLCDEIGGGNGMFSLVTSGAYGIPALDGDLMGRAYPMLNQLLPGSLSYRYRLIPCGLSDGDGNVVVRPSYEEDKYVESIMRVVTTEMGSSAALCPPPLEVREARDYGVTRSLSQAWRIGRAIAISRQTNNMNGLPDALLAIQNGKCLFKGKVVHVARRSANKTQEVRAGFTWGEVHIAPLRQEEMEDLAGISEGQDSDMKLVIPFQNENLYAYIVDGSGKQTIIASVPDLITVLDSQSGSHLGTPEYCYGLRVTVIALAGHPLWRTPIGLQTGGPQAFGLDHNYEPIGEYKVPDSVIREYRS</sequence>
<protein>
    <submittedName>
        <fullName evidence="1">DUF917-domain-containing protein</fullName>
    </submittedName>
</protein>
<reference evidence="1 2" key="1">
    <citation type="journal article" date="2019" name="Nat. Ecol. Evol.">
        <title>Megaphylogeny resolves global patterns of mushroom evolution.</title>
        <authorList>
            <person name="Varga T."/>
            <person name="Krizsan K."/>
            <person name="Foldi C."/>
            <person name="Dima B."/>
            <person name="Sanchez-Garcia M."/>
            <person name="Sanchez-Ramirez S."/>
            <person name="Szollosi G.J."/>
            <person name="Szarkandi J.G."/>
            <person name="Papp V."/>
            <person name="Albert L."/>
            <person name="Andreopoulos W."/>
            <person name="Angelini C."/>
            <person name="Antonin V."/>
            <person name="Barry K.W."/>
            <person name="Bougher N.L."/>
            <person name="Buchanan P."/>
            <person name="Buyck B."/>
            <person name="Bense V."/>
            <person name="Catcheside P."/>
            <person name="Chovatia M."/>
            <person name="Cooper J."/>
            <person name="Damon W."/>
            <person name="Desjardin D."/>
            <person name="Finy P."/>
            <person name="Geml J."/>
            <person name="Haridas S."/>
            <person name="Hughes K."/>
            <person name="Justo A."/>
            <person name="Karasinski D."/>
            <person name="Kautmanova I."/>
            <person name="Kiss B."/>
            <person name="Kocsube S."/>
            <person name="Kotiranta H."/>
            <person name="LaButti K.M."/>
            <person name="Lechner B.E."/>
            <person name="Liimatainen K."/>
            <person name="Lipzen A."/>
            <person name="Lukacs Z."/>
            <person name="Mihaltcheva S."/>
            <person name="Morgado L.N."/>
            <person name="Niskanen T."/>
            <person name="Noordeloos M.E."/>
            <person name="Ohm R.A."/>
            <person name="Ortiz-Santana B."/>
            <person name="Ovrebo C."/>
            <person name="Racz N."/>
            <person name="Riley R."/>
            <person name="Savchenko A."/>
            <person name="Shiryaev A."/>
            <person name="Soop K."/>
            <person name="Spirin V."/>
            <person name="Szebenyi C."/>
            <person name="Tomsovsky M."/>
            <person name="Tulloss R.E."/>
            <person name="Uehling J."/>
            <person name="Grigoriev I.V."/>
            <person name="Vagvolgyi C."/>
            <person name="Papp T."/>
            <person name="Martin F.M."/>
            <person name="Miettinen O."/>
            <person name="Hibbett D.S."/>
            <person name="Nagy L.G."/>
        </authorList>
    </citation>
    <scope>NUCLEOTIDE SEQUENCE [LARGE SCALE GENOMIC DNA]</scope>
    <source>
        <strain evidence="1 2">NL-1719</strain>
    </source>
</reference>
<accession>A0ACD3AHM8</accession>